<dbReference type="RefSeq" id="WP_085474181.1">
    <property type="nucleotide sequence ID" value="NZ_FXAU01000007.1"/>
</dbReference>
<feature type="binding site" evidence="1">
    <location>
        <position position="181"/>
    </location>
    <ligand>
        <name>Zn(2+)</name>
        <dbReference type="ChEBI" id="CHEBI:29105"/>
    </ligand>
</feature>
<dbReference type="AlphaFoldDB" id="A0A1X7L325"/>
<dbReference type="SUPFAM" id="SSF48150">
    <property type="entry name" value="DNA-glycosylase"/>
    <property type="match status" value="1"/>
</dbReference>
<reference evidence="2 3" key="1">
    <citation type="submission" date="2017-04" db="EMBL/GenBank/DDBJ databases">
        <authorList>
            <person name="Afonso C.L."/>
            <person name="Miller P.J."/>
            <person name="Scott M.A."/>
            <person name="Spackman E."/>
            <person name="Goraichik I."/>
            <person name="Dimitrov K.M."/>
            <person name="Suarez D.L."/>
            <person name="Swayne D.E."/>
        </authorList>
    </citation>
    <scope>NUCLEOTIDE SEQUENCE [LARGE SCALE GENOMIC DNA]</scope>
    <source>
        <strain evidence="2 3">DSM 22418</strain>
    </source>
</reference>
<dbReference type="OrthoDB" id="9807664at2"/>
<dbReference type="InterPro" id="IPR052891">
    <property type="entry name" value="DNA-3mA_glycosylase"/>
</dbReference>
<dbReference type="STRING" id="561061.SAMN05660862_3501"/>
<dbReference type="PANTHER" id="PTHR30037">
    <property type="entry name" value="DNA-3-METHYLADENINE GLYCOSYLASE 1"/>
    <property type="match status" value="1"/>
</dbReference>
<organism evidence="2 3">
    <name type="scientific">Sphingobacterium psychroaquaticum</name>
    <dbReference type="NCBI Taxonomy" id="561061"/>
    <lineage>
        <taxon>Bacteria</taxon>
        <taxon>Pseudomonadati</taxon>
        <taxon>Bacteroidota</taxon>
        <taxon>Sphingobacteriia</taxon>
        <taxon>Sphingobacteriales</taxon>
        <taxon>Sphingobacteriaceae</taxon>
        <taxon>Sphingobacterium</taxon>
    </lineage>
</organism>
<gene>
    <name evidence="2" type="ORF">SAMN05660862_3501</name>
</gene>
<keyword evidence="3" id="KW-1185">Reference proteome</keyword>
<dbReference type="InterPro" id="IPR011257">
    <property type="entry name" value="DNA_glycosylase"/>
</dbReference>
<feature type="binding site" evidence="1">
    <location>
        <position position="185"/>
    </location>
    <ligand>
        <name>Zn(2+)</name>
        <dbReference type="ChEBI" id="CHEBI:29105"/>
    </ligand>
</feature>
<name>A0A1X7L325_9SPHI</name>
<dbReference type="InterPro" id="IPR005019">
    <property type="entry name" value="Adenine_glyco"/>
</dbReference>
<dbReference type="Proteomes" id="UP000192980">
    <property type="component" value="Unassembled WGS sequence"/>
</dbReference>
<dbReference type="GO" id="GO:0008725">
    <property type="term" value="F:DNA-3-methyladenine glycosylase activity"/>
    <property type="evidence" value="ECO:0007669"/>
    <property type="project" value="InterPro"/>
</dbReference>
<evidence type="ECO:0000256" key="1">
    <source>
        <dbReference type="PIRSR" id="PIRSR605019-1"/>
    </source>
</evidence>
<dbReference type="Pfam" id="PF03352">
    <property type="entry name" value="Adenine_glyco"/>
    <property type="match status" value="1"/>
</dbReference>
<proteinExistence type="predicted"/>
<dbReference type="Gene3D" id="1.10.340.30">
    <property type="entry name" value="Hypothetical protein, domain 2"/>
    <property type="match status" value="1"/>
</dbReference>
<dbReference type="PANTHER" id="PTHR30037:SF4">
    <property type="entry name" value="DNA-3-METHYLADENINE GLYCOSYLASE I"/>
    <property type="match status" value="1"/>
</dbReference>
<dbReference type="GO" id="GO:0006284">
    <property type="term" value="P:base-excision repair"/>
    <property type="evidence" value="ECO:0007669"/>
    <property type="project" value="InterPro"/>
</dbReference>
<dbReference type="GO" id="GO:0046872">
    <property type="term" value="F:metal ion binding"/>
    <property type="evidence" value="ECO:0007669"/>
    <property type="project" value="UniProtKB-KW"/>
</dbReference>
<accession>A0A1X7L325</accession>
<evidence type="ECO:0000313" key="3">
    <source>
        <dbReference type="Proteomes" id="UP000192980"/>
    </source>
</evidence>
<feature type="binding site" evidence="1">
    <location>
        <position position="9"/>
    </location>
    <ligand>
        <name>Zn(2+)</name>
        <dbReference type="ChEBI" id="CHEBI:29105"/>
    </ligand>
</feature>
<sequence>MAESNLTRCSWCGTDELYVRYHDEEWGKVVTDEQTLFEFLVLESAQAGLSWITILKRREGYRKAFANFDYRKVAEFTPQAIEKLVIDESIIRHRGKIQATVGNAQIFMKIQAEFGSFYNYLYSFMPNQKPMVNSIVDLALAPTHPPESDAIAKDLKKRGVKFFGTTICYAYMQAVGMVNDHLDSCSFK</sequence>
<keyword evidence="1" id="KW-0862">Zinc</keyword>
<dbReference type="EMBL" id="FXAU01000007">
    <property type="protein sequence ID" value="SMG47823.1"/>
    <property type="molecule type" value="Genomic_DNA"/>
</dbReference>
<keyword evidence="1" id="KW-0479">Metal-binding</keyword>
<protein>
    <submittedName>
        <fullName evidence="2">DNA-3-methyladenine glycosylase I</fullName>
    </submittedName>
</protein>
<evidence type="ECO:0000313" key="2">
    <source>
        <dbReference type="EMBL" id="SMG47823.1"/>
    </source>
</evidence>
<feature type="binding site" evidence="1">
    <location>
        <position position="22"/>
    </location>
    <ligand>
        <name>Zn(2+)</name>
        <dbReference type="ChEBI" id="CHEBI:29105"/>
    </ligand>
</feature>